<keyword evidence="1" id="KW-0732">Signal</keyword>
<proteinExistence type="predicted"/>
<evidence type="ECO:0000313" key="2">
    <source>
        <dbReference type="EMBL" id="GMR59966.1"/>
    </source>
</evidence>
<evidence type="ECO:0000313" key="3">
    <source>
        <dbReference type="Proteomes" id="UP001328107"/>
    </source>
</evidence>
<evidence type="ECO:0000256" key="1">
    <source>
        <dbReference type="SAM" id="SignalP"/>
    </source>
</evidence>
<protein>
    <submittedName>
        <fullName evidence="2">Uncharacterized protein</fullName>
    </submittedName>
</protein>
<dbReference type="AlphaFoldDB" id="A0AAN5DBG0"/>
<feature type="chain" id="PRO_5043010650" evidence="1">
    <location>
        <begin position="22"/>
        <end position="209"/>
    </location>
</feature>
<organism evidence="2 3">
    <name type="scientific">Pristionchus mayeri</name>
    <dbReference type="NCBI Taxonomy" id="1317129"/>
    <lineage>
        <taxon>Eukaryota</taxon>
        <taxon>Metazoa</taxon>
        <taxon>Ecdysozoa</taxon>
        <taxon>Nematoda</taxon>
        <taxon>Chromadorea</taxon>
        <taxon>Rhabditida</taxon>
        <taxon>Rhabditina</taxon>
        <taxon>Diplogasteromorpha</taxon>
        <taxon>Diplogasteroidea</taxon>
        <taxon>Neodiplogasteridae</taxon>
        <taxon>Pristionchus</taxon>
    </lineage>
</organism>
<gene>
    <name evidence="2" type="ORF">PMAYCL1PPCAC_30161</name>
</gene>
<reference evidence="3" key="1">
    <citation type="submission" date="2022-10" db="EMBL/GenBank/DDBJ databases">
        <title>Genome assembly of Pristionchus species.</title>
        <authorList>
            <person name="Yoshida K."/>
            <person name="Sommer R.J."/>
        </authorList>
    </citation>
    <scope>NUCLEOTIDE SEQUENCE [LARGE SCALE GENOMIC DNA]</scope>
    <source>
        <strain evidence="3">RS5460</strain>
    </source>
</reference>
<feature type="signal peptide" evidence="1">
    <location>
        <begin position="1"/>
        <end position="21"/>
    </location>
</feature>
<dbReference type="EMBL" id="BTRK01000006">
    <property type="protein sequence ID" value="GMR59966.1"/>
    <property type="molecule type" value="Genomic_DNA"/>
</dbReference>
<keyword evidence="3" id="KW-1185">Reference proteome</keyword>
<name>A0AAN5DBG0_9BILA</name>
<comment type="caution">
    <text evidence="2">The sequence shown here is derived from an EMBL/GenBank/DDBJ whole genome shotgun (WGS) entry which is preliminary data.</text>
</comment>
<accession>A0AAN5DBG0</accession>
<sequence length="209" mass="22252">MGASSTLVLLLLLGFSSIGSSFLFGNGACGCPPPPPPPRCDCACSQQTAPHYAPQPVYAPQSAYSSPAAVHPLSQQVSYASVRSSASEAYDAAIDNAVLDTLPGQGGVSSSTGYQGPARGVYAIGPHEQYPSTAAINGFPSARQSGYAQSSSVYGGQQTQRLLRIPSRSLDLRYPFLPHYSSEFFQFSDTYKKRMKMPKLHANYCTQNP</sequence>
<dbReference type="Proteomes" id="UP001328107">
    <property type="component" value="Unassembled WGS sequence"/>
</dbReference>